<name>A0ABQ9YRY5_9CRUS</name>
<evidence type="ECO:0000313" key="1">
    <source>
        <dbReference type="EMBL" id="KAK4003376.1"/>
    </source>
</evidence>
<reference evidence="1 2" key="1">
    <citation type="journal article" date="2023" name="Nucleic Acids Res.">
        <title>The hologenome of Daphnia magna reveals possible DNA methylation and microbiome-mediated evolution of the host genome.</title>
        <authorList>
            <person name="Chaturvedi A."/>
            <person name="Li X."/>
            <person name="Dhandapani V."/>
            <person name="Marshall H."/>
            <person name="Kissane S."/>
            <person name="Cuenca-Cambronero M."/>
            <person name="Asole G."/>
            <person name="Calvet F."/>
            <person name="Ruiz-Romero M."/>
            <person name="Marangio P."/>
            <person name="Guigo R."/>
            <person name="Rago D."/>
            <person name="Mirbahai L."/>
            <person name="Eastwood N."/>
            <person name="Colbourne J.K."/>
            <person name="Zhou J."/>
            <person name="Mallon E."/>
            <person name="Orsini L."/>
        </authorList>
    </citation>
    <scope>NUCLEOTIDE SEQUENCE [LARGE SCALE GENOMIC DNA]</scope>
    <source>
        <strain evidence="1">LRV0_1</strain>
    </source>
</reference>
<organism evidence="1 2">
    <name type="scientific">Daphnia magna</name>
    <dbReference type="NCBI Taxonomy" id="35525"/>
    <lineage>
        <taxon>Eukaryota</taxon>
        <taxon>Metazoa</taxon>
        <taxon>Ecdysozoa</taxon>
        <taxon>Arthropoda</taxon>
        <taxon>Crustacea</taxon>
        <taxon>Branchiopoda</taxon>
        <taxon>Diplostraca</taxon>
        <taxon>Cladocera</taxon>
        <taxon>Anomopoda</taxon>
        <taxon>Daphniidae</taxon>
        <taxon>Daphnia</taxon>
    </lineage>
</organism>
<gene>
    <name evidence="1" type="ORF">OUZ56_005143</name>
</gene>
<keyword evidence="2" id="KW-1185">Reference proteome</keyword>
<comment type="caution">
    <text evidence="1">The sequence shown here is derived from an EMBL/GenBank/DDBJ whole genome shotgun (WGS) entry which is preliminary data.</text>
</comment>
<dbReference type="Proteomes" id="UP001234178">
    <property type="component" value="Unassembled WGS sequence"/>
</dbReference>
<protein>
    <submittedName>
        <fullName evidence="1">Uncharacterized protein</fullName>
    </submittedName>
</protein>
<proteinExistence type="predicted"/>
<evidence type="ECO:0000313" key="2">
    <source>
        <dbReference type="Proteomes" id="UP001234178"/>
    </source>
</evidence>
<dbReference type="EMBL" id="JAOYFB010000001">
    <property type="protein sequence ID" value="KAK4003376.1"/>
    <property type="molecule type" value="Genomic_DNA"/>
</dbReference>
<sequence length="65" mass="7159">MAVCLCGAVGCGNRKLETRGVWTIALKLRRDQLARSKHHSVYCPAVICLPGKIAHLINSSNLHYD</sequence>
<accession>A0ABQ9YRY5</accession>